<proteinExistence type="predicted"/>
<sequence length="104" mass="12035">MSGRRRFSMKEREIISCQPLNPPARQDFATRQSGSRWMESKALESLDYSTLTAQEKRSEIVLSPSALFILRQFFRNEQIKGKRKKKQEKKKSAAAKSRGLQEGE</sequence>
<gene>
    <name evidence="2" type="ORF">CITCOLO1_LOCUS9550</name>
</gene>
<evidence type="ECO:0000313" key="3">
    <source>
        <dbReference type="Proteomes" id="UP001642487"/>
    </source>
</evidence>
<keyword evidence="3" id="KW-1185">Reference proteome</keyword>
<name>A0ABP0YAY5_9ROSI</name>
<feature type="compositionally biased region" description="Basic residues" evidence="1">
    <location>
        <begin position="81"/>
        <end position="93"/>
    </location>
</feature>
<dbReference type="Proteomes" id="UP001642487">
    <property type="component" value="Chromosome 3"/>
</dbReference>
<feature type="region of interest" description="Disordered" evidence="1">
    <location>
        <begin position="79"/>
        <end position="104"/>
    </location>
</feature>
<evidence type="ECO:0000256" key="1">
    <source>
        <dbReference type="SAM" id="MobiDB-lite"/>
    </source>
</evidence>
<accession>A0ABP0YAY5</accession>
<reference evidence="2 3" key="1">
    <citation type="submission" date="2024-03" db="EMBL/GenBank/DDBJ databases">
        <authorList>
            <person name="Gkanogiannis A."/>
            <person name="Becerra Lopez-Lavalle L."/>
        </authorList>
    </citation>
    <scope>NUCLEOTIDE SEQUENCE [LARGE SCALE GENOMIC DNA]</scope>
</reference>
<evidence type="ECO:0000313" key="2">
    <source>
        <dbReference type="EMBL" id="CAK9317640.1"/>
    </source>
</evidence>
<dbReference type="EMBL" id="OZ021737">
    <property type="protein sequence ID" value="CAK9317640.1"/>
    <property type="molecule type" value="Genomic_DNA"/>
</dbReference>
<protein>
    <submittedName>
        <fullName evidence="2">Uncharacterized protein</fullName>
    </submittedName>
</protein>
<organism evidence="2 3">
    <name type="scientific">Citrullus colocynthis</name>
    <name type="common">colocynth</name>
    <dbReference type="NCBI Taxonomy" id="252529"/>
    <lineage>
        <taxon>Eukaryota</taxon>
        <taxon>Viridiplantae</taxon>
        <taxon>Streptophyta</taxon>
        <taxon>Embryophyta</taxon>
        <taxon>Tracheophyta</taxon>
        <taxon>Spermatophyta</taxon>
        <taxon>Magnoliopsida</taxon>
        <taxon>eudicotyledons</taxon>
        <taxon>Gunneridae</taxon>
        <taxon>Pentapetalae</taxon>
        <taxon>rosids</taxon>
        <taxon>fabids</taxon>
        <taxon>Cucurbitales</taxon>
        <taxon>Cucurbitaceae</taxon>
        <taxon>Benincaseae</taxon>
        <taxon>Citrullus</taxon>
    </lineage>
</organism>